<feature type="transmembrane region" description="Helical" evidence="8">
    <location>
        <begin position="29"/>
        <end position="51"/>
    </location>
</feature>
<keyword evidence="3 8" id="KW-0813">Transport</keyword>
<dbReference type="Pfam" id="PF01061">
    <property type="entry name" value="ABC2_membrane"/>
    <property type="match status" value="1"/>
</dbReference>
<dbReference type="PANTHER" id="PTHR30413:SF10">
    <property type="entry name" value="CAPSULE POLYSACCHARIDE EXPORT INNER-MEMBRANE PROTEIN CTRC"/>
    <property type="match status" value="1"/>
</dbReference>
<comment type="subcellular location">
    <subcellularLocation>
        <location evidence="1 8">Cell membrane</location>
        <topology evidence="1 8">Multi-pass membrane protein</topology>
    </subcellularLocation>
</comment>
<comment type="similarity">
    <text evidence="2 8">Belongs to the ABC-2 integral membrane protein family.</text>
</comment>
<feature type="transmembrane region" description="Helical" evidence="8">
    <location>
        <begin position="138"/>
        <end position="158"/>
    </location>
</feature>
<feature type="domain" description="ABC transmembrane type-2" evidence="9">
    <location>
        <begin position="31"/>
        <end position="251"/>
    </location>
</feature>
<dbReference type="InterPro" id="IPR013525">
    <property type="entry name" value="ABC2_TM"/>
</dbReference>
<reference evidence="11" key="1">
    <citation type="journal article" date="2019" name="Int. J. Syst. Evol. Microbiol.">
        <title>The Global Catalogue of Microorganisms (GCM) 10K type strain sequencing project: providing services to taxonomists for standard genome sequencing and annotation.</title>
        <authorList>
            <consortium name="The Broad Institute Genomics Platform"/>
            <consortium name="The Broad Institute Genome Sequencing Center for Infectious Disease"/>
            <person name="Wu L."/>
            <person name="Ma J."/>
        </authorList>
    </citation>
    <scope>NUCLEOTIDE SEQUENCE [LARGE SCALE GENOMIC DNA]</scope>
    <source>
        <strain evidence="11">JCM 18657</strain>
    </source>
</reference>
<dbReference type="InterPro" id="IPR047817">
    <property type="entry name" value="ABC2_TM_bact-type"/>
</dbReference>
<comment type="caution">
    <text evidence="10">The sequence shown here is derived from an EMBL/GenBank/DDBJ whole genome shotgun (WGS) entry which is preliminary data.</text>
</comment>
<gene>
    <name evidence="10" type="ORF">ACFQWB_04265</name>
</gene>
<feature type="transmembrane region" description="Helical" evidence="8">
    <location>
        <begin position="63"/>
        <end position="88"/>
    </location>
</feature>
<evidence type="ECO:0000256" key="5">
    <source>
        <dbReference type="ARBA" id="ARBA00022692"/>
    </source>
</evidence>
<feature type="transmembrane region" description="Helical" evidence="8">
    <location>
        <begin position="108"/>
        <end position="132"/>
    </location>
</feature>
<dbReference type="RefSeq" id="WP_138788926.1">
    <property type="nucleotide sequence ID" value="NZ_JBHTGQ010000010.1"/>
</dbReference>
<keyword evidence="4 8" id="KW-1003">Cell membrane</keyword>
<keyword evidence="5 8" id="KW-0812">Transmembrane</keyword>
<keyword evidence="7 8" id="KW-0472">Membrane</keyword>
<evidence type="ECO:0000256" key="1">
    <source>
        <dbReference type="ARBA" id="ARBA00004651"/>
    </source>
</evidence>
<dbReference type="Proteomes" id="UP001596528">
    <property type="component" value="Unassembled WGS sequence"/>
</dbReference>
<evidence type="ECO:0000256" key="6">
    <source>
        <dbReference type="ARBA" id="ARBA00022989"/>
    </source>
</evidence>
<name>A0ABW2V0Y6_9BACL</name>
<evidence type="ECO:0000313" key="11">
    <source>
        <dbReference type="Proteomes" id="UP001596528"/>
    </source>
</evidence>
<protein>
    <recommendedName>
        <fullName evidence="8">Transport permease protein</fullName>
    </recommendedName>
</protein>
<feature type="transmembrane region" description="Helical" evidence="8">
    <location>
        <begin position="229"/>
        <end position="248"/>
    </location>
</feature>
<proteinExistence type="inferred from homology"/>
<keyword evidence="6 8" id="KW-1133">Transmembrane helix</keyword>
<sequence>MKFFNRIYNSRYILLSLVRQDLKNKYRNSVLGIGWSLLSPLGLVLIIGTVFSQVLGQPLDEFLPFLFSGLIPWIFIVSCADGGTGAFISAEGYIKQTQTPLEVFPVRVTLGAFVNLLFSLSALLIMYLFLWIDRFSVVMLFIPISLFIWLLFGVALSIMSSIINTYFRDFAPLQSLLLQGFFYATPIMFPADILKKGNAEWVYIWNPIYYLIEIIRKPLLGTQIPPLETWLIAIGFVVFLFSVSIAVLSRIGRQIMFRL</sequence>
<evidence type="ECO:0000256" key="8">
    <source>
        <dbReference type="RuleBase" id="RU361157"/>
    </source>
</evidence>
<evidence type="ECO:0000313" key="10">
    <source>
        <dbReference type="EMBL" id="MFC7749160.1"/>
    </source>
</evidence>
<evidence type="ECO:0000256" key="2">
    <source>
        <dbReference type="ARBA" id="ARBA00007783"/>
    </source>
</evidence>
<evidence type="ECO:0000256" key="3">
    <source>
        <dbReference type="ARBA" id="ARBA00022448"/>
    </source>
</evidence>
<evidence type="ECO:0000259" key="9">
    <source>
        <dbReference type="PROSITE" id="PS51012"/>
    </source>
</evidence>
<evidence type="ECO:0000256" key="7">
    <source>
        <dbReference type="ARBA" id="ARBA00023136"/>
    </source>
</evidence>
<organism evidence="10 11">
    <name type="scientific">Paenibacillus thermoaerophilus</name>
    <dbReference type="NCBI Taxonomy" id="1215385"/>
    <lineage>
        <taxon>Bacteria</taxon>
        <taxon>Bacillati</taxon>
        <taxon>Bacillota</taxon>
        <taxon>Bacilli</taxon>
        <taxon>Bacillales</taxon>
        <taxon>Paenibacillaceae</taxon>
        <taxon>Paenibacillus</taxon>
    </lineage>
</organism>
<dbReference type="PANTHER" id="PTHR30413">
    <property type="entry name" value="INNER MEMBRANE TRANSPORT PERMEASE"/>
    <property type="match status" value="1"/>
</dbReference>
<feature type="transmembrane region" description="Helical" evidence="8">
    <location>
        <begin position="170"/>
        <end position="189"/>
    </location>
</feature>
<keyword evidence="11" id="KW-1185">Reference proteome</keyword>
<evidence type="ECO:0000256" key="4">
    <source>
        <dbReference type="ARBA" id="ARBA00022475"/>
    </source>
</evidence>
<dbReference type="PROSITE" id="PS51012">
    <property type="entry name" value="ABC_TM2"/>
    <property type="match status" value="1"/>
</dbReference>
<dbReference type="EMBL" id="JBHTGQ010000010">
    <property type="protein sequence ID" value="MFC7749160.1"/>
    <property type="molecule type" value="Genomic_DNA"/>
</dbReference>
<accession>A0ABW2V0Y6</accession>